<keyword evidence="4" id="KW-1185">Reference proteome</keyword>
<keyword evidence="1" id="KW-0812">Transmembrane</keyword>
<evidence type="ECO:0000256" key="1">
    <source>
        <dbReference type="SAM" id="Phobius"/>
    </source>
</evidence>
<dbReference type="EMBL" id="AP022345">
    <property type="protein sequence ID" value="BBU68652.1"/>
    <property type="molecule type" value="Genomic_DNA"/>
</dbReference>
<dbReference type="InterPro" id="IPR002541">
    <property type="entry name" value="Cyt_c_assembly"/>
</dbReference>
<keyword evidence="1" id="KW-1133">Transmembrane helix</keyword>
<name>A0A7R6QWH2_9RHOO</name>
<evidence type="ECO:0000259" key="2">
    <source>
        <dbReference type="Pfam" id="PF01578"/>
    </source>
</evidence>
<dbReference type="OrthoDB" id="9780793at2"/>
<feature type="transmembrane region" description="Helical" evidence="1">
    <location>
        <begin position="52"/>
        <end position="76"/>
    </location>
</feature>
<gene>
    <name evidence="3" type="ORF">ICHIAU1_09350</name>
</gene>
<dbReference type="GO" id="GO:0020037">
    <property type="term" value="F:heme binding"/>
    <property type="evidence" value="ECO:0007669"/>
    <property type="project" value="InterPro"/>
</dbReference>
<dbReference type="AlphaFoldDB" id="A0A7R6QWH2"/>
<proteinExistence type="predicted"/>
<dbReference type="PANTHER" id="PTHR38034">
    <property type="entry name" value="INNER MEMBRANE PROTEIN YPJD"/>
    <property type="match status" value="1"/>
</dbReference>
<feature type="domain" description="Cytochrome c assembly protein" evidence="2">
    <location>
        <begin position="85"/>
        <end position="288"/>
    </location>
</feature>
<feature type="transmembrane region" description="Helical" evidence="1">
    <location>
        <begin position="82"/>
        <end position="102"/>
    </location>
</feature>
<accession>A0A7R6QWH2</accession>
<evidence type="ECO:0000313" key="4">
    <source>
        <dbReference type="Proteomes" id="UP000463961"/>
    </source>
</evidence>
<dbReference type="Proteomes" id="UP000463961">
    <property type="component" value="Chromosome"/>
</dbReference>
<feature type="transmembrane region" description="Helical" evidence="1">
    <location>
        <begin position="12"/>
        <end position="31"/>
    </location>
</feature>
<feature type="transmembrane region" description="Helical" evidence="1">
    <location>
        <begin position="199"/>
        <end position="222"/>
    </location>
</feature>
<dbReference type="RefSeq" id="WP_162050575.1">
    <property type="nucleotide sequence ID" value="NZ_AP022345.1"/>
</dbReference>
<feature type="transmembrane region" description="Helical" evidence="1">
    <location>
        <begin position="114"/>
        <end position="133"/>
    </location>
</feature>
<protein>
    <recommendedName>
        <fullName evidence="2">Cytochrome c assembly protein domain-containing protein</fullName>
    </recommendedName>
</protein>
<dbReference type="PANTHER" id="PTHR38034:SF1">
    <property type="entry name" value="INNER MEMBRANE PROTEIN YPJD"/>
    <property type="match status" value="1"/>
</dbReference>
<dbReference type="InterPro" id="IPR052372">
    <property type="entry name" value="YpjD/HemX"/>
</dbReference>
<sequence length="293" mass="32275">MPTIVSLPFPLATLLTIIAALAYGLLSWQVLRQVAHQSGSRLAQTIVNPVSKSAATGVSPALLGFAIAVHAAALYLEMFDGGTVRFSFALTVSVILWLAVLLHGFESLAYKQRGLLALILPTACAGVLLPLIFPVEHPLVHINAWLFRLHFILAMLAYGVFLLATLQACLLWIAERELHHPARLSAERRFPPLMRMENLLFRMLSIAFLLLTASLATGVLVSEQFNGQWIRADHKTIFAFLSWLIFGALLVGRKVRGWRGAKATAWTIAGFVMLLLAYVGSRFVLEVLLNRTP</sequence>
<keyword evidence="1" id="KW-0472">Membrane</keyword>
<dbReference type="GO" id="GO:0017004">
    <property type="term" value="P:cytochrome complex assembly"/>
    <property type="evidence" value="ECO:0007669"/>
    <property type="project" value="InterPro"/>
</dbReference>
<feature type="transmembrane region" description="Helical" evidence="1">
    <location>
        <begin position="234"/>
        <end position="251"/>
    </location>
</feature>
<feature type="transmembrane region" description="Helical" evidence="1">
    <location>
        <begin position="263"/>
        <end position="285"/>
    </location>
</feature>
<evidence type="ECO:0000313" key="3">
    <source>
        <dbReference type="EMBL" id="BBU68652.1"/>
    </source>
</evidence>
<feature type="transmembrane region" description="Helical" evidence="1">
    <location>
        <begin position="145"/>
        <end position="173"/>
    </location>
</feature>
<organism evidence="3 4">
    <name type="scientific">Fluviibacter phosphoraccumulans</name>
    <dbReference type="NCBI Taxonomy" id="1751046"/>
    <lineage>
        <taxon>Bacteria</taxon>
        <taxon>Pseudomonadati</taxon>
        <taxon>Pseudomonadota</taxon>
        <taxon>Betaproteobacteria</taxon>
        <taxon>Rhodocyclales</taxon>
        <taxon>Fluviibacteraceae</taxon>
        <taxon>Fluviibacter</taxon>
    </lineage>
</organism>
<dbReference type="Pfam" id="PF01578">
    <property type="entry name" value="Cytochrom_C_asm"/>
    <property type="match status" value="1"/>
</dbReference>
<reference evidence="4" key="1">
    <citation type="submission" date="2020-01" db="EMBL/GenBank/DDBJ databases">
        <title>Phosphoaccumulans saitamaens gen. nov., sp. nov., a polyphosphate accumulating bacterium isolated from surface river water.</title>
        <authorList>
            <person name="Watanabe K."/>
            <person name="Suda W."/>
        </authorList>
    </citation>
    <scope>NUCLEOTIDE SEQUENCE [LARGE SCALE GENOMIC DNA]</scope>
    <source>
        <strain evidence="4">ICHIAU1</strain>
    </source>
</reference>